<dbReference type="AlphaFoldDB" id="A0AAX6E1M2"/>
<keyword evidence="4" id="KW-1185">Reference proteome</keyword>
<feature type="region of interest" description="Disordered" evidence="1">
    <location>
        <begin position="138"/>
        <end position="168"/>
    </location>
</feature>
<feature type="compositionally biased region" description="Basic and acidic residues" evidence="1">
    <location>
        <begin position="234"/>
        <end position="248"/>
    </location>
</feature>
<dbReference type="GO" id="GO:0005634">
    <property type="term" value="C:nucleus"/>
    <property type="evidence" value="ECO:0007669"/>
    <property type="project" value="TreeGrafter"/>
</dbReference>
<dbReference type="InterPro" id="IPR036388">
    <property type="entry name" value="WH-like_DNA-bd_sf"/>
</dbReference>
<comment type="caution">
    <text evidence="2">The sequence shown here is derived from an EMBL/GenBank/DDBJ whole genome shotgun (WGS) entry which is preliminary data.</text>
</comment>
<evidence type="ECO:0000313" key="3">
    <source>
        <dbReference type="EMBL" id="KAJ6836508.1"/>
    </source>
</evidence>
<dbReference type="Proteomes" id="UP001140949">
    <property type="component" value="Unassembled WGS sequence"/>
</dbReference>
<evidence type="ECO:0000256" key="1">
    <source>
        <dbReference type="SAM" id="MobiDB-lite"/>
    </source>
</evidence>
<protein>
    <submittedName>
        <fullName evidence="2">Heat stress transcription factor A-2b-like</fullName>
    </submittedName>
</protein>
<organism evidence="2 4">
    <name type="scientific">Iris pallida</name>
    <name type="common">Sweet iris</name>
    <dbReference type="NCBI Taxonomy" id="29817"/>
    <lineage>
        <taxon>Eukaryota</taxon>
        <taxon>Viridiplantae</taxon>
        <taxon>Streptophyta</taxon>
        <taxon>Embryophyta</taxon>
        <taxon>Tracheophyta</taxon>
        <taxon>Spermatophyta</taxon>
        <taxon>Magnoliopsida</taxon>
        <taxon>Liliopsida</taxon>
        <taxon>Asparagales</taxon>
        <taxon>Iridaceae</taxon>
        <taxon>Iridoideae</taxon>
        <taxon>Irideae</taxon>
        <taxon>Iris</taxon>
    </lineage>
</organism>
<gene>
    <name evidence="2" type="ORF">M6B38_214610</name>
    <name evidence="3" type="ORF">M6B38_326480</name>
</gene>
<dbReference type="EMBL" id="JANAVB010012000">
    <property type="protein sequence ID" value="KAJ6836508.1"/>
    <property type="molecule type" value="Genomic_DNA"/>
</dbReference>
<name>A0AAX6E1M2_IRIPA</name>
<dbReference type="PANTHER" id="PTHR10015">
    <property type="entry name" value="HEAT SHOCK TRANSCRIPTION FACTOR"/>
    <property type="match status" value="1"/>
</dbReference>
<dbReference type="GO" id="GO:0006357">
    <property type="term" value="P:regulation of transcription by RNA polymerase II"/>
    <property type="evidence" value="ECO:0007669"/>
    <property type="project" value="TreeGrafter"/>
</dbReference>
<dbReference type="EMBL" id="JANAVB010040619">
    <property type="protein sequence ID" value="KAJ6797835.1"/>
    <property type="molecule type" value="Genomic_DNA"/>
</dbReference>
<dbReference type="GO" id="GO:0003700">
    <property type="term" value="F:DNA-binding transcription factor activity"/>
    <property type="evidence" value="ECO:0007669"/>
    <property type="project" value="TreeGrafter"/>
</dbReference>
<reference evidence="2" key="1">
    <citation type="journal article" date="2023" name="GigaByte">
        <title>Genome assembly of the bearded iris, Iris pallida Lam.</title>
        <authorList>
            <person name="Bruccoleri R.E."/>
            <person name="Oakeley E.J."/>
            <person name="Faust A.M.E."/>
            <person name="Altorfer M."/>
            <person name="Dessus-Babus S."/>
            <person name="Burckhardt D."/>
            <person name="Oertli M."/>
            <person name="Naumann U."/>
            <person name="Petersen F."/>
            <person name="Wong J."/>
        </authorList>
    </citation>
    <scope>NUCLEOTIDE SEQUENCE</scope>
    <source>
        <strain evidence="2">GSM-AAB239-AS_SAM_17_03QT</strain>
    </source>
</reference>
<dbReference type="GO" id="GO:0000978">
    <property type="term" value="F:RNA polymerase II cis-regulatory region sequence-specific DNA binding"/>
    <property type="evidence" value="ECO:0007669"/>
    <property type="project" value="TreeGrafter"/>
</dbReference>
<proteinExistence type="predicted"/>
<evidence type="ECO:0000313" key="4">
    <source>
        <dbReference type="Proteomes" id="UP001140949"/>
    </source>
</evidence>
<feature type="region of interest" description="Disordered" evidence="1">
    <location>
        <begin position="230"/>
        <end position="250"/>
    </location>
</feature>
<dbReference type="GO" id="GO:0034605">
    <property type="term" value="P:cellular response to heat"/>
    <property type="evidence" value="ECO:0007669"/>
    <property type="project" value="TreeGrafter"/>
</dbReference>
<dbReference type="PANTHER" id="PTHR10015:SF322">
    <property type="entry name" value="HEAT STRESS TRANSCRIPTION FACTOR A-7A"/>
    <property type="match status" value="1"/>
</dbReference>
<evidence type="ECO:0000313" key="2">
    <source>
        <dbReference type="EMBL" id="KAJ6797835.1"/>
    </source>
</evidence>
<sequence>MTCCNKQIREGFRKVDTDRWEFANEGFLRGQKHLLKTIKRRRPPSHAPPPHQSLPPYLEVGQFGLDGEIDRLRRDKNVLMAELVKLRQEQQNTRAHLKAMEERLQGTEQRQQQMMAFLARAMRNPDFLQQLVQQKDKRKELEEAISKKRRRPIDRGPDPCEAEPSGGQKFDATALLEPQQAYGYEVPELQVLALEMQGAVSDYGEGEEVREQQEEVDVELNDEFWQELLNENMGEEKGRPDLGGRSEEDVNVLTERLEYLSSSSPK</sequence>
<reference evidence="2" key="2">
    <citation type="submission" date="2023-04" db="EMBL/GenBank/DDBJ databases">
        <authorList>
            <person name="Bruccoleri R.E."/>
            <person name="Oakeley E.J."/>
            <person name="Faust A.-M."/>
            <person name="Dessus-Babus S."/>
            <person name="Altorfer M."/>
            <person name="Burckhardt D."/>
            <person name="Oertli M."/>
            <person name="Naumann U."/>
            <person name="Petersen F."/>
            <person name="Wong J."/>
        </authorList>
    </citation>
    <scope>NUCLEOTIDE SEQUENCE</scope>
    <source>
        <strain evidence="2">GSM-AAB239-AS_SAM_17_03QT</strain>
        <tissue evidence="2">Leaf</tissue>
    </source>
</reference>
<dbReference type="Gene3D" id="1.10.10.10">
    <property type="entry name" value="Winged helix-like DNA-binding domain superfamily/Winged helix DNA-binding domain"/>
    <property type="match status" value="1"/>
</dbReference>
<accession>A0AAX6E1M2</accession>